<evidence type="ECO:0000313" key="6">
    <source>
        <dbReference type="Proteomes" id="UP001601521"/>
    </source>
</evidence>
<dbReference type="InterPro" id="IPR050679">
    <property type="entry name" value="Bact_HTH_transcr_reg"/>
</dbReference>
<reference evidence="5 6" key="1">
    <citation type="submission" date="2024-10" db="EMBL/GenBank/DDBJ databases">
        <title>The Natural Products Discovery Center: Release of the First 8490 Sequenced Strains for Exploring Actinobacteria Biosynthetic Diversity.</title>
        <authorList>
            <person name="Kalkreuter E."/>
            <person name="Kautsar S.A."/>
            <person name="Yang D."/>
            <person name="Bader C.D."/>
            <person name="Teijaro C.N."/>
            <person name="Fluegel L."/>
            <person name="Davis C.M."/>
            <person name="Simpson J.R."/>
            <person name="Lauterbach L."/>
            <person name="Steele A.D."/>
            <person name="Gui C."/>
            <person name="Meng S."/>
            <person name="Li G."/>
            <person name="Viehrig K."/>
            <person name="Ye F."/>
            <person name="Su P."/>
            <person name="Kiefer A.F."/>
            <person name="Nichols A."/>
            <person name="Cepeda A.J."/>
            <person name="Yan W."/>
            <person name="Fan B."/>
            <person name="Jiang Y."/>
            <person name="Adhikari A."/>
            <person name="Zheng C.-J."/>
            <person name="Schuster L."/>
            <person name="Cowan T.M."/>
            <person name="Smanski M.J."/>
            <person name="Chevrette M.G."/>
            <person name="De Carvalho L.P.S."/>
            <person name="Shen B."/>
        </authorList>
    </citation>
    <scope>NUCLEOTIDE SEQUENCE [LARGE SCALE GENOMIC DNA]</scope>
    <source>
        <strain evidence="5 6">NPDC004550</strain>
    </source>
</reference>
<dbReference type="Pfam" id="PF00392">
    <property type="entry name" value="GntR"/>
    <property type="match status" value="1"/>
</dbReference>
<gene>
    <name evidence="5" type="ORF">ACFYTH_31115</name>
</gene>
<dbReference type="PANTHER" id="PTHR44846">
    <property type="entry name" value="MANNOSYL-D-GLYCERATE TRANSPORT/METABOLISM SYSTEM REPRESSOR MNGR-RELATED"/>
    <property type="match status" value="1"/>
</dbReference>
<dbReference type="RefSeq" id="WP_387255162.1">
    <property type="nucleotide sequence ID" value="NZ_JBIALX010000019.1"/>
</dbReference>
<dbReference type="Pfam" id="PF07702">
    <property type="entry name" value="UTRA"/>
    <property type="match status" value="1"/>
</dbReference>
<dbReference type="InterPro" id="IPR011663">
    <property type="entry name" value="UTRA"/>
</dbReference>
<dbReference type="InterPro" id="IPR028978">
    <property type="entry name" value="Chorismate_lyase_/UTRA_dom_sf"/>
</dbReference>
<name>A0ABW6NST1_9NOCA</name>
<evidence type="ECO:0000313" key="5">
    <source>
        <dbReference type="EMBL" id="MFF0457832.1"/>
    </source>
</evidence>
<evidence type="ECO:0000259" key="4">
    <source>
        <dbReference type="PROSITE" id="PS50949"/>
    </source>
</evidence>
<dbReference type="SUPFAM" id="SSF46785">
    <property type="entry name" value="Winged helix' DNA-binding domain"/>
    <property type="match status" value="1"/>
</dbReference>
<evidence type="ECO:0000256" key="3">
    <source>
        <dbReference type="ARBA" id="ARBA00023163"/>
    </source>
</evidence>
<dbReference type="InterPro" id="IPR036388">
    <property type="entry name" value="WH-like_DNA-bd_sf"/>
</dbReference>
<dbReference type="SMART" id="SM00866">
    <property type="entry name" value="UTRA"/>
    <property type="match status" value="1"/>
</dbReference>
<dbReference type="EMBL" id="JBIALX010000019">
    <property type="protein sequence ID" value="MFF0457832.1"/>
    <property type="molecule type" value="Genomic_DNA"/>
</dbReference>
<evidence type="ECO:0000256" key="1">
    <source>
        <dbReference type="ARBA" id="ARBA00023015"/>
    </source>
</evidence>
<keyword evidence="1" id="KW-0805">Transcription regulation</keyword>
<dbReference type="SMART" id="SM00345">
    <property type="entry name" value="HTH_GNTR"/>
    <property type="match status" value="1"/>
</dbReference>
<protein>
    <submittedName>
        <fullName evidence="5">GntR family transcriptional regulator</fullName>
    </submittedName>
</protein>
<dbReference type="PRINTS" id="PR00035">
    <property type="entry name" value="HTHGNTR"/>
</dbReference>
<dbReference type="InterPro" id="IPR036390">
    <property type="entry name" value="WH_DNA-bd_sf"/>
</dbReference>
<keyword evidence="3" id="KW-0804">Transcription</keyword>
<organism evidence="5 6">
    <name type="scientific">Nocardia africana</name>
    <dbReference type="NCBI Taxonomy" id="134964"/>
    <lineage>
        <taxon>Bacteria</taxon>
        <taxon>Bacillati</taxon>
        <taxon>Actinomycetota</taxon>
        <taxon>Actinomycetes</taxon>
        <taxon>Mycobacteriales</taxon>
        <taxon>Nocardiaceae</taxon>
        <taxon>Nocardia</taxon>
    </lineage>
</organism>
<accession>A0ABW6NST1</accession>
<keyword evidence="2" id="KW-0238">DNA-binding</keyword>
<dbReference type="PANTHER" id="PTHR44846:SF1">
    <property type="entry name" value="MANNOSYL-D-GLYCERATE TRANSPORT_METABOLISM SYSTEM REPRESSOR MNGR-RELATED"/>
    <property type="match status" value="1"/>
</dbReference>
<keyword evidence="6" id="KW-1185">Reference proteome</keyword>
<dbReference type="SUPFAM" id="SSF64288">
    <property type="entry name" value="Chorismate lyase-like"/>
    <property type="match status" value="1"/>
</dbReference>
<dbReference type="Gene3D" id="3.40.1410.10">
    <property type="entry name" value="Chorismate lyase-like"/>
    <property type="match status" value="1"/>
</dbReference>
<comment type="caution">
    <text evidence="5">The sequence shown here is derived from an EMBL/GenBank/DDBJ whole genome shotgun (WGS) entry which is preliminary data.</text>
</comment>
<evidence type="ECO:0000256" key="2">
    <source>
        <dbReference type="ARBA" id="ARBA00023125"/>
    </source>
</evidence>
<dbReference type="Proteomes" id="UP001601521">
    <property type="component" value="Unassembled WGS sequence"/>
</dbReference>
<dbReference type="PROSITE" id="PS50949">
    <property type="entry name" value="HTH_GNTR"/>
    <property type="match status" value="1"/>
</dbReference>
<feature type="domain" description="HTH gntR-type" evidence="4">
    <location>
        <begin position="21"/>
        <end position="87"/>
    </location>
</feature>
<sequence length="255" mass="27785">MLEPTTPSGPTAADAPLDAGVATYVAVADYLQQEIATAEPGQRLPSEHELAASHNISRVTARAALQELERRHLVRRARGAGTFVARRIDFALNAHSAPSWSETIRRAGGVPETKIVSVDLMRPPSDVRTHLELASAAKVVRLVRLGYVDGLVASVTTTHMPASLASDLRERVAFGGSLYQTLQAIGCQPGRLWNSATMEVPDAEVAALLKIEGRPPIWRSEGCVIDTVTQRKIEFGVSWSRPDVIRYRFEFGQKP</sequence>
<proteinExistence type="predicted"/>
<dbReference type="InterPro" id="IPR000524">
    <property type="entry name" value="Tscrpt_reg_HTH_GntR"/>
</dbReference>
<dbReference type="CDD" id="cd07377">
    <property type="entry name" value="WHTH_GntR"/>
    <property type="match status" value="1"/>
</dbReference>
<dbReference type="Gene3D" id="1.10.10.10">
    <property type="entry name" value="Winged helix-like DNA-binding domain superfamily/Winged helix DNA-binding domain"/>
    <property type="match status" value="1"/>
</dbReference>